<dbReference type="Gene3D" id="1.50.10.10">
    <property type="match status" value="1"/>
</dbReference>
<dbReference type="EMBL" id="NKCK01000080">
    <property type="protein sequence ID" value="RSM01933.1"/>
    <property type="molecule type" value="Genomic_DNA"/>
</dbReference>
<organism evidence="1 2">
    <name type="scientific">Fusarium oligoseptatum</name>
    <dbReference type="NCBI Taxonomy" id="2604345"/>
    <lineage>
        <taxon>Eukaryota</taxon>
        <taxon>Fungi</taxon>
        <taxon>Dikarya</taxon>
        <taxon>Ascomycota</taxon>
        <taxon>Pezizomycotina</taxon>
        <taxon>Sordariomycetes</taxon>
        <taxon>Hypocreomycetidae</taxon>
        <taxon>Hypocreales</taxon>
        <taxon>Nectriaceae</taxon>
        <taxon>Fusarium</taxon>
        <taxon>Fusarium solani species complex</taxon>
    </lineage>
</organism>
<sequence length="244" mass="27094">MALGYSAEVARVIGRHSLAVEYLDPKAAVISAINAHCFDGTWYYDGPIDSLLEPPLEWRSQHCQIYAVLSGAIDGNEARDLMRKALDDKSVHEVSLSQRFYLFRALEKPGLYEKRQEYWGSWEAMVAQGLDTWAETLSAGALVPLYELSTMILSVNPACPGFTVVDVKPLPALLEEVDSKIVTPSGMLRIRWAPLADDHEESRMRRAYLAIDGPPGLSIDLYEVKGSESVVSFGGNFAGDYWFS</sequence>
<dbReference type="GO" id="GO:0003824">
    <property type="term" value="F:catalytic activity"/>
    <property type="evidence" value="ECO:0007669"/>
    <property type="project" value="UniProtKB-ARBA"/>
</dbReference>
<dbReference type="PANTHER" id="PTHR34987">
    <property type="entry name" value="C, PUTATIVE (AFU_ORTHOLOGUE AFUA_3G02880)-RELATED"/>
    <property type="match status" value="1"/>
</dbReference>
<protein>
    <submittedName>
        <fullName evidence="1">Uncharacterized protein</fullName>
    </submittedName>
</protein>
<gene>
    <name evidence="1" type="ORF">CEP52_008273</name>
</gene>
<keyword evidence="2" id="KW-1185">Reference proteome</keyword>
<proteinExistence type="predicted"/>
<dbReference type="SUPFAM" id="SSF48208">
    <property type="entry name" value="Six-hairpin glycosidases"/>
    <property type="match status" value="1"/>
</dbReference>
<dbReference type="Proteomes" id="UP000287144">
    <property type="component" value="Unassembled WGS sequence"/>
</dbReference>
<dbReference type="Gene3D" id="2.60.420.10">
    <property type="entry name" value="Maltose phosphorylase, domain 3"/>
    <property type="match status" value="1"/>
</dbReference>
<dbReference type="InterPro" id="IPR008928">
    <property type="entry name" value="6-hairpin_glycosidase_sf"/>
</dbReference>
<comment type="caution">
    <text evidence="1">The sequence shown here is derived from an EMBL/GenBank/DDBJ whole genome shotgun (WGS) entry which is preliminary data.</text>
</comment>
<dbReference type="InterPro" id="IPR012341">
    <property type="entry name" value="6hp_glycosidase-like_sf"/>
</dbReference>
<evidence type="ECO:0000313" key="2">
    <source>
        <dbReference type="Proteomes" id="UP000287144"/>
    </source>
</evidence>
<dbReference type="PANTHER" id="PTHR34987:SF2">
    <property type="entry name" value="B, PUTATIVE (AFU_ORTHOLOGUE AFUA_7G05040)-RELATED"/>
    <property type="match status" value="1"/>
</dbReference>
<dbReference type="AlphaFoldDB" id="A0A428TIS5"/>
<reference evidence="1 2" key="1">
    <citation type="submission" date="2017-06" db="EMBL/GenBank/DDBJ databases">
        <title>Comparative genomic analysis of Ambrosia Fusariam Clade fungi.</title>
        <authorList>
            <person name="Stajich J.E."/>
            <person name="Carrillo J."/>
            <person name="Kijimoto T."/>
            <person name="Eskalen A."/>
            <person name="O'Donnell K."/>
            <person name="Kasson M."/>
        </authorList>
    </citation>
    <scope>NUCLEOTIDE SEQUENCE [LARGE SCALE GENOMIC DNA]</scope>
    <source>
        <strain evidence="1 2">NRRL62579</strain>
    </source>
</reference>
<dbReference type="STRING" id="1325735.A0A428TIS5"/>
<evidence type="ECO:0000313" key="1">
    <source>
        <dbReference type="EMBL" id="RSM01933.1"/>
    </source>
</evidence>
<name>A0A428TIS5_9HYPO</name>
<dbReference type="GO" id="GO:0005975">
    <property type="term" value="P:carbohydrate metabolic process"/>
    <property type="evidence" value="ECO:0007669"/>
    <property type="project" value="InterPro"/>
</dbReference>
<accession>A0A428TIS5</accession>